<feature type="region of interest" description="Disordered" evidence="1">
    <location>
        <begin position="1"/>
        <end position="26"/>
    </location>
</feature>
<organism evidence="2 3">
    <name type="scientific">Golovinomyces cichoracearum</name>
    <dbReference type="NCBI Taxonomy" id="62708"/>
    <lineage>
        <taxon>Eukaryota</taxon>
        <taxon>Fungi</taxon>
        <taxon>Dikarya</taxon>
        <taxon>Ascomycota</taxon>
        <taxon>Pezizomycotina</taxon>
        <taxon>Leotiomycetes</taxon>
        <taxon>Erysiphales</taxon>
        <taxon>Erysiphaceae</taxon>
        <taxon>Golovinomyces</taxon>
    </lineage>
</organism>
<dbReference type="EMBL" id="MCBQ01005733">
    <property type="protein sequence ID" value="RKF79235.1"/>
    <property type="molecule type" value="Genomic_DNA"/>
</dbReference>
<evidence type="ECO:0000313" key="3">
    <source>
        <dbReference type="Proteomes" id="UP000283383"/>
    </source>
</evidence>
<dbReference type="AlphaFoldDB" id="A0A420IXI6"/>
<protein>
    <submittedName>
        <fullName evidence="2">Uncharacterized protein</fullName>
    </submittedName>
</protein>
<feature type="compositionally biased region" description="Polar residues" evidence="1">
    <location>
        <begin position="12"/>
        <end position="26"/>
    </location>
</feature>
<keyword evidence="3" id="KW-1185">Reference proteome</keyword>
<evidence type="ECO:0000313" key="2">
    <source>
        <dbReference type="EMBL" id="RKF79235.1"/>
    </source>
</evidence>
<reference evidence="2 3" key="1">
    <citation type="journal article" date="2018" name="BMC Genomics">
        <title>Comparative genome analyses reveal sequence features reflecting distinct modes of host-adaptation between dicot and monocot powdery mildew.</title>
        <authorList>
            <person name="Wu Y."/>
            <person name="Ma X."/>
            <person name="Pan Z."/>
            <person name="Kale S.D."/>
            <person name="Song Y."/>
            <person name="King H."/>
            <person name="Zhang Q."/>
            <person name="Presley C."/>
            <person name="Deng X."/>
            <person name="Wei C.I."/>
            <person name="Xiao S."/>
        </authorList>
    </citation>
    <scope>NUCLEOTIDE SEQUENCE [LARGE SCALE GENOMIC DNA]</scope>
    <source>
        <strain evidence="2">UMSG3</strain>
    </source>
</reference>
<comment type="caution">
    <text evidence="2">The sequence shown here is derived from an EMBL/GenBank/DDBJ whole genome shotgun (WGS) entry which is preliminary data.</text>
</comment>
<sequence length="84" mass="9839">MADWLSRPPKTSEPTHASNESASLQGKSKHINNINHLNRIDLQAIFEHFLLKSELPNRLSEKFVKNNFLIHDDALYYLRKRPNE</sequence>
<accession>A0A420IXI6</accession>
<proteinExistence type="predicted"/>
<evidence type="ECO:0000256" key="1">
    <source>
        <dbReference type="SAM" id="MobiDB-lite"/>
    </source>
</evidence>
<dbReference type="Proteomes" id="UP000283383">
    <property type="component" value="Unassembled WGS sequence"/>
</dbReference>
<feature type="non-terminal residue" evidence="2">
    <location>
        <position position="84"/>
    </location>
</feature>
<gene>
    <name evidence="2" type="ORF">GcM3_057021</name>
</gene>
<name>A0A420IXI6_9PEZI</name>